<dbReference type="Pfam" id="PF08245">
    <property type="entry name" value="Mur_ligase_M"/>
    <property type="match status" value="1"/>
</dbReference>
<evidence type="ECO:0000313" key="2">
    <source>
        <dbReference type="EMBL" id="OQB41475.1"/>
    </source>
</evidence>
<comment type="caution">
    <text evidence="2">The sequence shown here is derived from an EMBL/GenBank/DDBJ whole genome shotgun (WGS) entry which is preliminary data.</text>
</comment>
<name>A0A1V5ZMQ6_9BACT</name>
<dbReference type="InterPro" id="IPR036565">
    <property type="entry name" value="Mur-like_cat_sf"/>
</dbReference>
<organism evidence="2">
    <name type="scientific">candidate division CPR1 bacterium ADurb.Bin160</name>
    <dbReference type="NCBI Taxonomy" id="1852826"/>
    <lineage>
        <taxon>Bacteria</taxon>
        <taxon>candidate division CPR1</taxon>
    </lineage>
</organism>
<dbReference type="GO" id="GO:0016881">
    <property type="term" value="F:acid-amino acid ligase activity"/>
    <property type="evidence" value="ECO:0007669"/>
    <property type="project" value="InterPro"/>
</dbReference>
<feature type="domain" description="Mur ligase central" evidence="1">
    <location>
        <begin position="1"/>
        <end position="71"/>
    </location>
</feature>
<evidence type="ECO:0000259" key="1">
    <source>
        <dbReference type="Pfam" id="PF08245"/>
    </source>
</evidence>
<sequence>MDYHKDMDEYIKVKKKLFQYVLENKKETKYATFPADDKIGKGWFDEMAFDKKITFSIHGSSMLRAEKIVEKAT</sequence>
<proteinExistence type="predicted"/>
<accession>A0A1V5ZMQ6</accession>
<dbReference type="InterPro" id="IPR013221">
    <property type="entry name" value="Mur_ligase_cen"/>
</dbReference>
<dbReference type="AlphaFoldDB" id="A0A1V5ZMQ6"/>
<reference evidence="2" key="1">
    <citation type="submission" date="2017-02" db="EMBL/GenBank/DDBJ databases">
        <title>Delving into the versatile metabolic prowess of the omnipresent phylum Bacteroidetes.</title>
        <authorList>
            <person name="Nobu M.K."/>
            <person name="Mei R."/>
            <person name="Narihiro T."/>
            <person name="Kuroda K."/>
            <person name="Liu W.-T."/>
        </authorList>
    </citation>
    <scope>NUCLEOTIDE SEQUENCE</scope>
    <source>
        <strain evidence="2">ADurb.Bin160</strain>
    </source>
</reference>
<dbReference type="Proteomes" id="UP000485621">
    <property type="component" value="Unassembled WGS sequence"/>
</dbReference>
<dbReference type="EMBL" id="MWDB01000016">
    <property type="protein sequence ID" value="OQB41475.1"/>
    <property type="molecule type" value="Genomic_DNA"/>
</dbReference>
<dbReference type="SUPFAM" id="SSF53623">
    <property type="entry name" value="MurD-like peptide ligases, catalytic domain"/>
    <property type="match status" value="1"/>
</dbReference>
<keyword evidence="2" id="KW-0436">Ligase</keyword>
<dbReference type="Gene3D" id="3.40.1190.10">
    <property type="entry name" value="Mur-like, catalytic domain"/>
    <property type="match status" value="1"/>
</dbReference>
<protein>
    <submittedName>
        <fullName evidence="2">UDP-N-acetylmuramoylalanyl-D-glutamate--2, 6-diaminopimelate ligase</fullName>
    </submittedName>
</protein>
<dbReference type="GO" id="GO:0005524">
    <property type="term" value="F:ATP binding"/>
    <property type="evidence" value="ECO:0007669"/>
    <property type="project" value="InterPro"/>
</dbReference>
<gene>
    <name evidence="2" type="ORF">BWY04_00809</name>
</gene>